<keyword evidence="2" id="KW-0472">Membrane</keyword>
<keyword evidence="2" id="KW-1133">Transmembrane helix</keyword>
<dbReference type="AlphaFoldDB" id="A0A9J6AJI4"/>
<keyword evidence="2" id="KW-0812">Transmembrane</keyword>
<accession>A0A9J6AJI4</accession>
<keyword evidence="4" id="KW-1185">Reference proteome</keyword>
<proteinExistence type="predicted"/>
<feature type="transmembrane region" description="Helical" evidence="2">
    <location>
        <begin position="249"/>
        <end position="270"/>
    </location>
</feature>
<feature type="region of interest" description="Disordered" evidence="1">
    <location>
        <begin position="17"/>
        <end position="49"/>
    </location>
</feature>
<evidence type="ECO:0000313" key="4">
    <source>
        <dbReference type="Proteomes" id="UP000824120"/>
    </source>
</evidence>
<sequence length="294" mass="33862">MDQLHLAHFQLFLQPVSSKQTQSIPKQETQPNSPKLIHTTATPNTQRSTQQAIAIPDDPYTRLLHATRTKPRRISPANPEKAATLTHHIGRSSKRRNGTFLVGTSPAARVQVRCLEKVIPLSCSVQMLPFMEVKLLNDNLGLVLLILCSYLLIESSFIVFEERKAAVQIWEVESHTLKIEMDCIQVVYSRIHESVLIYIPCTLSMLWGIHWFSKANIGQRPNVQQQFLRDEFRLKPKSFSATRLRRKPIITLVICLFLFVYFICLTLNSFNFGSQIPSRTIFCYENLFYLNNFI</sequence>
<evidence type="ECO:0000313" key="3">
    <source>
        <dbReference type="EMBL" id="KAG5624483.1"/>
    </source>
</evidence>
<name>A0A9J6AJI4_SOLCO</name>
<dbReference type="EMBL" id="JACXVP010000002">
    <property type="protein sequence ID" value="KAG5624483.1"/>
    <property type="molecule type" value="Genomic_DNA"/>
</dbReference>
<evidence type="ECO:0000256" key="2">
    <source>
        <dbReference type="SAM" id="Phobius"/>
    </source>
</evidence>
<protein>
    <submittedName>
        <fullName evidence="3">Uncharacterized protein</fullName>
    </submittedName>
</protein>
<organism evidence="3 4">
    <name type="scientific">Solanum commersonii</name>
    <name type="common">Commerson's wild potato</name>
    <name type="synonym">Commerson's nightshade</name>
    <dbReference type="NCBI Taxonomy" id="4109"/>
    <lineage>
        <taxon>Eukaryota</taxon>
        <taxon>Viridiplantae</taxon>
        <taxon>Streptophyta</taxon>
        <taxon>Embryophyta</taxon>
        <taxon>Tracheophyta</taxon>
        <taxon>Spermatophyta</taxon>
        <taxon>Magnoliopsida</taxon>
        <taxon>eudicotyledons</taxon>
        <taxon>Gunneridae</taxon>
        <taxon>Pentapetalae</taxon>
        <taxon>asterids</taxon>
        <taxon>lamiids</taxon>
        <taxon>Solanales</taxon>
        <taxon>Solanaceae</taxon>
        <taxon>Solanoideae</taxon>
        <taxon>Solaneae</taxon>
        <taxon>Solanum</taxon>
    </lineage>
</organism>
<dbReference type="Proteomes" id="UP000824120">
    <property type="component" value="Chromosome 2"/>
</dbReference>
<gene>
    <name evidence="3" type="ORF">H5410_009701</name>
</gene>
<comment type="caution">
    <text evidence="3">The sequence shown here is derived from an EMBL/GenBank/DDBJ whole genome shotgun (WGS) entry which is preliminary data.</text>
</comment>
<evidence type="ECO:0000256" key="1">
    <source>
        <dbReference type="SAM" id="MobiDB-lite"/>
    </source>
</evidence>
<reference evidence="3 4" key="1">
    <citation type="submission" date="2020-09" db="EMBL/GenBank/DDBJ databases">
        <title>De no assembly of potato wild relative species, Solanum commersonii.</title>
        <authorList>
            <person name="Cho K."/>
        </authorList>
    </citation>
    <scope>NUCLEOTIDE SEQUENCE [LARGE SCALE GENOMIC DNA]</scope>
    <source>
        <strain evidence="3">LZ3.2</strain>
        <tissue evidence="3">Leaf</tissue>
    </source>
</reference>